<feature type="domain" description="Glycosyl transferase family 28 C-terminal" evidence="1">
    <location>
        <begin position="65"/>
        <end position="158"/>
    </location>
</feature>
<evidence type="ECO:0000313" key="2">
    <source>
        <dbReference type="EMBL" id="QNV39438.1"/>
    </source>
</evidence>
<dbReference type="AlphaFoldDB" id="A0A7H2BIE2"/>
<dbReference type="RefSeq" id="WP_068172722.1">
    <property type="nucleotide sequence ID" value="NZ_BAAAHX010000008.1"/>
</dbReference>
<sequence length="209" mass="23555">MATRSDPQKPVEEDVPHYDLVVSIGTDYHKFDRLVGWVESYLTQHPEVTCLFQHGFTEGPRNSTDNVDRMPRKDLLKIYENATAVLVQGGPGSILDAREVGVIPISVPRQAELEEVVDNHQVEFSKVMQSYGETVIAQDAKDLHQKLDDALANPEKYRGSRRRPGADEASARLSEVFETFAPSPGHDVRKFARRWKQVVLGIVGEKFSR</sequence>
<dbReference type="Pfam" id="PF04101">
    <property type="entry name" value="Glyco_tran_28_C"/>
    <property type="match status" value="1"/>
</dbReference>
<keyword evidence="2" id="KW-0808">Transferase</keyword>
<reference evidence="2 3" key="1">
    <citation type="submission" date="2020-09" db="EMBL/GenBank/DDBJ databases">
        <title>Investigation of environmental microbe.</title>
        <authorList>
            <person name="Ou Y."/>
            <person name="Kang Q."/>
        </authorList>
    </citation>
    <scope>NUCLEOTIDE SEQUENCE [LARGE SCALE GENOMIC DNA]</scope>
    <source>
        <strain evidence="2 3">KJZ-9</strain>
    </source>
</reference>
<dbReference type="EMBL" id="CP061538">
    <property type="protein sequence ID" value="QNV39438.1"/>
    <property type="molecule type" value="Genomic_DNA"/>
</dbReference>
<dbReference type="Gene3D" id="3.40.50.2000">
    <property type="entry name" value="Glycogen Phosphorylase B"/>
    <property type="match status" value="1"/>
</dbReference>
<organism evidence="2 3">
    <name type="scientific">Rothia amarae</name>
    <dbReference type="NCBI Taxonomy" id="169480"/>
    <lineage>
        <taxon>Bacteria</taxon>
        <taxon>Bacillati</taxon>
        <taxon>Actinomycetota</taxon>
        <taxon>Actinomycetes</taxon>
        <taxon>Micrococcales</taxon>
        <taxon>Micrococcaceae</taxon>
        <taxon>Rothia</taxon>
    </lineage>
</organism>
<protein>
    <submittedName>
        <fullName evidence="2">Glycosyl transferase</fullName>
    </submittedName>
</protein>
<keyword evidence="3" id="KW-1185">Reference proteome</keyword>
<dbReference type="InterPro" id="IPR007235">
    <property type="entry name" value="Glyco_trans_28_C"/>
</dbReference>
<dbReference type="GO" id="GO:0016758">
    <property type="term" value="F:hexosyltransferase activity"/>
    <property type="evidence" value="ECO:0007669"/>
    <property type="project" value="InterPro"/>
</dbReference>
<name>A0A7H2BIE2_9MICC</name>
<dbReference type="KEGG" id="rama:IDM48_08610"/>
<accession>A0A7H2BIE2</accession>
<gene>
    <name evidence="2" type="ORF">IDM48_08610</name>
</gene>
<dbReference type="Proteomes" id="UP000516421">
    <property type="component" value="Chromosome"/>
</dbReference>
<proteinExistence type="predicted"/>
<evidence type="ECO:0000313" key="3">
    <source>
        <dbReference type="Proteomes" id="UP000516421"/>
    </source>
</evidence>
<dbReference type="SUPFAM" id="SSF53756">
    <property type="entry name" value="UDP-Glycosyltransferase/glycogen phosphorylase"/>
    <property type="match status" value="1"/>
</dbReference>
<evidence type="ECO:0000259" key="1">
    <source>
        <dbReference type="Pfam" id="PF04101"/>
    </source>
</evidence>